<organism evidence="2 3">
    <name type="scientific">Panagrolaimus davidi</name>
    <dbReference type="NCBI Taxonomy" id="227884"/>
    <lineage>
        <taxon>Eukaryota</taxon>
        <taxon>Metazoa</taxon>
        <taxon>Ecdysozoa</taxon>
        <taxon>Nematoda</taxon>
        <taxon>Chromadorea</taxon>
        <taxon>Rhabditida</taxon>
        <taxon>Tylenchina</taxon>
        <taxon>Panagrolaimomorpha</taxon>
        <taxon>Panagrolaimoidea</taxon>
        <taxon>Panagrolaimidae</taxon>
        <taxon>Panagrolaimus</taxon>
    </lineage>
</organism>
<dbReference type="GO" id="GO:0003824">
    <property type="term" value="F:catalytic activity"/>
    <property type="evidence" value="ECO:0007669"/>
    <property type="project" value="InterPro"/>
</dbReference>
<dbReference type="PANTHER" id="PTHR14237:SF19">
    <property type="entry name" value="MITOCHONDRIAL AMIDOXIME REDUCING COMPONENT 1"/>
    <property type="match status" value="1"/>
</dbReference>
<dbReference type="GO" id="GO:0030151">
    <property type="term" value="F:molybdenum ion binding"/>
    <property type="evidence" value="ECO:0007669"/>
    <property type="project" value="InterPro"/>
</dbReference>
<feature type="domain" description="MOSC" evidence="1">
    <location>
        <begin position="232"/>
        <end position="381"/>
    </location>
</feature>
<dbReference type="InterPro" id="IPR015422">
    <property type="entry name" value="PyrdxlP-dep_Trfase_small"/>
</dbReference>
<dbReference type="InterPro" id="IPR005302">
    <property type="entry name" value="MoCF_Sase_C"/>
</dbReference>
<dbReference type="PANTHER" id="PTHR14237">
    <property type="entry name" value="MOLYBDOPTERIN COFACTOR SULFURASE MOSC"/>
    <property type="match status" value="1"/>
</dbReference>
<dbReference type="GO" id="GO:0030170">
    <property type="term" value="F:pyridoxal phosphate binding"/>
    <property type="evidence" value="ECO:0007669"/>
    <property type="project" value="InterPro"/>
</dbReference>
<dbReference type="AlphaFoldDB" id="A0A914QIJ0"/>
<dbReference type="WBParaSite" id="PDA_v2.g27126.t1">
    <property type="protein sequence ID" value="PDA_v2.g27126.t1"/>
    <property type="gene ID" value="PDA_v2.g27126"/>
</dbReference>
<evidence type="ECO:0000313" key="2">
    <source>
        <dbReference type="Proteomes" id="UP000887578"/>
    </source>
</evidence>
<reference evidence="3" key="1">
    <citation type="submission" date="2022-11" db="UniProtKB">
        <authorList>
            <consortium name="WormBaseParasite"/>
        </authorList>
    </citation>
    <scope>IDENTIFICATION</scope>
</reference>
<evidence type="ECO:0000313" key="3">
    <source>
        <dbReference type="WBParaSite" id="PDA_v2.g27126.t1"/>
    </source>
</evidence>
<dbReference type="Pfam" id="PF03476">
    <property type="entry name" value="MOSC_N"/>
    <property type="match status" value="1"/>
</dbReference>
<dbReference type="SUPFAM" id="SSF50800">
    <property type="entry name" value="PK beta-barrel domain-like"/>
    <property type="match status" value="1"/>
</dbReference>
<dbReference type="InterPro" id="IPR011037">
    <property type="entry name" value="Pyrv_Knase-like_insert_dom_sf"/>
</dbReference>
<accession>A0A914QIJ0</accession>
<dbReference type="Pfam" id="PF03473">
    <property type="entry name" value="MOSC"/>
    <property type="match status" value="1"/>
</dbReference>
<sequence length="385" mass="42951">MCSLFGIELRTGCFCNQGACNEYLGLKSESNNNNISTVKKCGDEMDLLNGIPLGACRISFGRTSTIKDFEVFKTMIETCFISTKKLLTKLNLNLNGLNEKKKNVGKLTDLFFYPIKSCSAAKPNRWKLTKSGLWLDRQWIIVSGDGIILTQKKLPALCNIIPNVTENNTLQLSDRNGFQNPIELPLNPETTKTEAKLTTVCISNYMAFSCGEKASKWLISLHPTFPQTSKILRLLPETCVDPLITDIKSSTQQNSTFTNEADYLLITWASVKAIASAVNLSAKDVAKRFRPNFIVETFTNIPFEEDNFSKIYIAGIPFEITGKCTRCQMISIDQESGEKDPKVLLALRDARCGDKITFGVYLKRLTENEADISVGSTVIIERNSQ</sequence>
<protein>
    <submittedName>
        <fullName evidence="3">MOSC domain-containing protein</fullName>
    </submittedName>
</protein>
<dbReference type="SUPFAM" id="SSF141673">
    <property type="entry name" value="MOSC N-terminal domain-like"/>
    <property type="match status" value="1"/>
</dbReference>
<dbReference type="PROSITE" id="PS51340">
    <property type="entry name" value="MOSC"/>
    <property type="match status" value="1"/>
</dbReference>
<proteinExistence type="predicted"/>
<dbReference type="InterPro" id="IPR005303">
    <property type="entry name" value="MOCOS_middle"/>
</dbReference>
<dbReference type="Proteomes" id="UP000887578">
    <property type="component" value="Unplaced"/>
</dbReference>
<name>A0A914QIJ0_9BILA</name>
<dbReference type="Gene3D" id="3.90.1150.10">
    <property type="entry name" value="Aspartate Aminotransferase, domain 1"/>
    <property type="match status" value="1"/>
</dbReference>
<evidence type="ECO:0000259" key="1">
    <source>
        <dbReference type="PROSITE" id="PS51340"/>
    </source>
</evidence>
<keyword evidence="2" id="KW-1185">Reference proteome</keyword>